<dbReference type="InterPro" id="IPR051234">
    <property type="entry name" value="TAO_STE20_kinase"/>
</dbReference>
<feature type="binding site" evidence="9">
    <location>
        <position position="48"/>
    </location>
    <ligand>
        <name>ATP</name>
        <dbReference type="ChEBI" id="CHEBI:30616"/>
    </ligand>
</feature>
<dbReference type="InterPro" id="IPR017441">
    <property type="entry name" value="Protein_kinase_ATP_BS"/>
</dbReference>
<evidence type="ECO:0000256" key="3">
    <source>
        <dbReference type="ARBA" id="ARBA00022679"/>
    </source>
</evidence>
<keyword evidence="5" id="KW-0418">Kinase</keyword>
<dbReference type="GO" id="GO:0005524">
    <property type="term" value="F:ATP binding"/>
    <property type="evidence" value="ECO:0007669"/>
    <property type="project" value="UniProtKB-UniRule"/>
</dbReference>
<evidence type="ECO:0000259" key="10">
    <source>
        <dbReference type="PROSITE" id="PS50011"/>
    </source>
</evidence>
<keyword evidence="4 9" id="KW-0547">Nucleotide-binding</keyword>
<dbReference type="Proteomes" id="UP000784294">
    <property type="component" value="Unassembled WGS sequence"/>
</dbReference>
<keyword evidence="6 9" id="KW-0067">ATP-binding</keyword>
<dbReference type="GO" id="GO:0005737">
    <property type="term" value="C:cytoplasm"/>
    <property type="evidence" value="ECO:0007669"/>
    <property type="project" value="TreeGrafter"/>
</dbReference>
<dbReference type="Pfam" id="PF00069">
    <property type="entry name" value="Pkinase"/>
    <property type="match status" value="1"/>
</dbReference>
<protein>
    <recommendedName>
        <fullName evidence="1">non-specific serine/threonine protein kinase</fullName>
        <ecNumber evidence="1">2.7.11.1</ecNumber>
    </recommendedName>
</protein>
<dbReference type="InterPro" id="IPR011009">
    <property type="entry name" value="Kinase-like_dom_sf"/>
</dbReference>
<evidence type="ECO:0000256" key="4">
    <source>
        <dbReference type="ARBA" id="ARBA00022741"/>
    </source>
</evidence>
<evidence type="ECO:0000256" key="7">
    <source>
        <dbReference type="ARBA" id="ARBA00047899"/>
    </source>
</evidence>
<dbReference type="Gene3D" id="3.30.200.20">
    <property type="entry name" value="Phosphorylase Kinase, domain 1"/>
    <property type="match status" value="1"/>
</dbReference>
<comment type="catalytic activity">
    <reaction evidence="8">
        <text>L-seryl-[protein] + ATP = O-phospho-L-seryl-[protein] + ADP + H(+)</text>
        <dbReference type="Rhea" id="RHEA:17989"/>
        <dbReference type="Rhea" id="RHEA-COMP:9863"/>
        <dbReference type="Rhea" id="RHEA-COMP:11604"/>
        <dbReference type="ChEBI" id="CHEBI:15378"/>
        <dbReference type="ChEBI" id="CHEBI:29999"/>
        <dbReference type="ChEBI" id="CHEBI:30616"/>
        <dbReference type="ChEBI" id="CHEBI:83421"/>
        <dbReference type="ChEBI" id="CHEBI:456216"/>
        <dbReference type="EC" id="2.7.11.1"/>
    </reaction>
</comment>
<organism evidence="11 12">
    <name type="scientific">Protopolystoma xenopodis</name>
    <dbReference type="NCBI Taxonomy" id="117903"/>
    <lineage>
        <taxon>Eukaryota</taxon>
        <taxon>Metazoa</taxon>
        <taxon>Spiralia</taxon>
        <taxon>Lophotrochozoa</taxon>
        <taxon>Platyhelminthes</taxon>
        <taxon>Monogenea</taxon>
        <taxon>Polyopisthocotylea</taxon>
        <taxon>Polystomatidea</taxon>
        <taxon>Polystomatidae</taxon>
        <taxon>Protopolystoma</taxon>
    </lineage>
</organism>
<evidence type="ECO:0000256" key="6">
    <source>
        <dbReference type="ARBA" id="ARBA00022840"/>
    </source>
</evidence>
<comment type="caution">
    <text evidence="11">The sequence shown here is derived from an EMBL/GenBank/DDBJ whole genome shotgun (WGS) entry which is preliminary data.</text>
</comment>
<evidence type="ECO:0000256" key="8">
    <source>
        <dbReference type="ARBA" id="ARBA00048679"/>
    </source>
</evidence>
<dbReference type="EMBL" id="CAAALY010081182">
    <property type="protein sequence ID" value="VEL26566.1"/>
    <property type="molecule type" value="Genomic_DNA"/>
</dbReference>
<feature type="domain" description="Protein kinase" evidence="10">
    <location>
        <begin position="19"/>
        <end position="100"/>
    </location>
</feature>
<dbReference type="PROSITE" id="PS00107">
    <property type="entry name" value="PROTEIN_KINASE_ATP"/>
    <property type="match status" value="1"/>
</dbReference>
<evidence type="ECO:0000256" key="1">
    <source>
        <dbReference type="ARBA" id="ARBA00012513"/>
    </source>
</evidence>
<keyword evidence="3" id="KW-0808">Transferase</keyword>
<gene>
    <name evidence="11" type="ORF">PXEA_LOCUS20006</name>
</gene>
<dbReference type="OrthoDB" id="10016527at2759"/>
<dbReference type="PANTHER" id="PTHR47167:SF4">
    <property type="entry name" value="SERINE_THREONINE-PROTEIN KINASE TAO"/>
    <property type="match status" value="1"/>
</dbReference>
<reference evidence="11" key="1">
    <citation type="submission" date="2018-11" db="EMBL/GenBank/DDBJ databases">
        <authorList>
            <consortium name="Pathogen Informatics"/>
        </authorList>
    </citation>
    <scope>NUCLEOTIDE SEQUENCE</scope>
</reference>
<keyword evidence="2" id="KW-0723">Serine/threonine-protein kinase</keyword>
<evidence type="ECO:0000313" key="12">
    <source>
        <dbReference type="Proteomes" id="UP000784294"/>
    </source>
</evidence>
<keyword evidence="12" id="KW-1185">Reference proteome</keyword>
<name>A0A448X2X0_9PLAT</name>
<proteinExistence type="predicted"/>
<dbReference type="PANTHER" id="PTHR47167">
    <property type="entry name" value="SERINE/THREONINE-PROTEIN KINASE TAO1-LIKE PROTEIN"/>
    <property type="match status" value="1"/>
</dbReference>
<dbReference type="GO" id="GO:0004674">
    <property type="term" value="F:protein serine/threonine kinase activity"/>
    <property type="evidence" value="ECO:0007669"/>
    <property type="project" value="UniProtKB-KW"/>
</dbReference>
<dbReference type="PROSITE" id="PS50011">
    <property type="entry name" value="PROTEIN_KINASE_DOM"/>
    <property type="match status" value="1"/>
</dbReference>
<sequence>MMDHELSTIFSAEDPTRVFVDFRQIGCGSFGAVYYARNQVTGEVVAIKELKVDTKRKKCEEEWNDIVREIKLLRTVFHPNCVLSKGCYMKDQTPWVKTHN</sequence>
<evidence type="ECO:0000313" key="11">
    <source>
        <dbReference type="EMBL" id="VEL26566.1"/>
    </source>
</evidence>
<dbReference type="EC" id="2.7.11.1" evidence="1"/>
<evidence type="ECO:0000256" key="9">
    <source>
        <dbReference type="PROSITE-ProRule" id="PRU10141"/>
    </source>
</evidence>
<dbReference type="InterPro" id="IPR000719">
    <property type="entry name" value="Prot_kinase_dom"/>
</dbReference>
<dbReference type="AlphaFoldDB" id="A0A448X2X0"/>
<evidence type="ECO:0000256" key="5">
    <source>
        <dbReference type="ARBA" id="ARBA00022777"/>
    </source>
</evidence>
<comment type="catalytic activity">
    <reaction evidence="7">
        <text>L-threonyl-[protein] + ATP = O-phospho-L-threonyl-[protein] + ADP + H(+)</text>
        <dbReference type="Rhea" id="RHEA:46608"/>
        <dbReference type="Rhea" id="RHEA-COMP:11060"/>
        <dbReference type="Rhea" id="RHEA-COMP:11605"/>
        <dbReference type="ChEBI" id="CHEBI:15378"/>
        <dbReference type="ChEBI" id="CHEBI:30013"/>
        <dbReference type="ChEBI" id="CHEBI:30616"/>
        <dbReference type="ChEBI" id="CHEBI:61977"/>
        <dbReference type="ChEBI" id="CHEBI:456216"/>
        <dbReference type="EC" id="2.7.11.1"/>
    </reaction>
</comment>
<dbReference type="SUPFAM" id="SSF56112">
    <property type="entry name" value="Protein kinase-like (PK-like)"/>
    <property type="match status" value="1"/>
</dbReference>
<evidence type="ECO:0000256" key="2">
    <source>
        <dbReference type="ARBA" id="ARBA00022527"/>
    </source>
</evidence>
<accession>A0A448X2X0</accession>